<gene>
    <name evidence="2" type="ORF">PT974_05505</name>
</gene>
<evidence type="ECO:0000256" key="1">
    <source>
        <dbReference type="SAM" id="MobiDB-lite"/>
    </source>
</evidence>
<name>A0ABR0SIY7_9HYPO</name>
<keyword evidence="3" id="KW-1185">Reference proteome</keyword>
<dbReference type="EMBL" id="JAVFKD010000012">
    <property type="protein sequence ID" value="KAK5992107.1"/>
    <property type="molecule type" value="Genomic_DNA"/>
</dbReference>
<comment type="caution">
    <text evidence="2">The sequence shown here is derived from an EMBL/GenBank/DDBJ whole genome shotgun (WGS) entry which is preliminary data.</text>
</comment>
<accession>A0ABR0SIY7</accession>
<protein>
    <recommendedName>
        <fullName evidence="4">Prion-inhibition and propagation HeLo domain-containing protein</fullName>
    </recommendedName>
</protein>
<sequence>MVEILIQEHQAWMRQPLDNRLQDHIRASLNSVNKAKKAIDRLRSKKKISFLNRTIVWPLKKRSFEEALEKARETRVVVGYQTTTNLEVTTTVMTDVVLNIDANLQNLSGEDGVLSNILQRLIAVGESSNQDATILEMRGDLDQLRGDLKETITSVVLSLLSNENDTPNYANNRILSPDEGIASNTNEMARNESDVIESEDNPLPSTDAELRDGSPRTRELASFSLGLACFECDSPEAQLNDTINLYGCFLNP</sequence>
<proteinExistence type="predicted"/>
<reference evidence="2 3" key="1">
    <citation type="submission" date="2024-01" db="EMBL/GenBank/DDBJ databases">
        <title>Complete genome of Cladobotryum mycophilum ATHUM6906.</title>
        <authorList>
            <person name="Christinaki A.C."/>
            <person name="Myridakis A.I."/>
            <person name="Kouvelis V.N."/>
        </authorList>
    </citation>
    <scope>NUCLEOTIDE SEQUENCE [LARGE SCALE GENOMIC DNA]</scope>
    <source>
        <strain evidence="2 3">ATHUM6906</strain>
    </source>
</reference>
<feature type="region of interest" description="Disordered" evidence="1">
    <location>
        <begin position="192"/>
        <end position="215"/>
    </location>
</feature>
<evidence type="ECO:0000313" key="3">
    <source>
        <dbReference type="Proteomes" id="UP001338125"/>
    </source>
</evidence>
<organism evidence="2 3">
    <name type="scientific">Cladobotryum mycophilum</name>
    <dbReference type="NCBI Taxonomy" id="491253"/>
    <lineage>
        <taxon>Eukaryota</taxon>
        <taxon>Fungi</taxon>
        <taxon>Dikarya</taxon>
        <taxon>Ascomycota</taxon>
        <taxon>Pezizomycotina</taxon>
        <taxon>Sordariomycetes</taxon>
        <taxon>Hypocreomycetidae</taxon>
        <taxon>Hypocreales</taxon>
        <taxon>Hypocreaceae</taxon>
        <taxon>Cladobotryum</taxon>
    </lineage>
</organism>
<dbReference type="Proteomes" id="UP001338125">
    <property type="component" value="Unassembled WGS sequence"/>
</dbReference>
<evidence type="ECO:0008006" key="4">
    <source>
        <dbReference type="Google" id="ProtNLM"/>
    </source>
</evidence>
<evidence type="ECO:0000313" key="2">
    <source>
        <dbReference type="EMBL" id="KAK5992107.1"/>
    </source>
</evidence>